<comment type="caution">
    <text evidence="1">The sequence shown here is derived from an EMBL/GenBank/DDBJ whole genome shotgun (WGS) entry which is preliminary data.</text>
</comment>
<name>A0AA42VEB2_AERCA</name>
<evidence type="ECO:0000313" key="2">
    <source>
        <dbReference type="Proteomes" id="UP001160758"/>
    </source>
</evidence>
<accession>A0AA42VEB2</accession>
<sequence length="226" mass="25049">MTLPSHKQLLHSEFALNKALSPAHIQAERQHAQKLLQAGFATAAFLHLWIVTEVAAKELMSIYKYTKDTHDALKKLGPELKRALQPHITAANKKAAHLQASELSEKTLTAMIGPLHGVFNDQAKNSSERLDVGIIKSVLNELELPFDNIKLDYLLGTKEKALPEGISNIGQITIRNRRNALVHTNGKIDGATLVQLLLVFEYFFELLTQIQAAADRLQPHSANEVA</sequence>
<proteinExistence type="predicted"/>
<organism evidence="1 2">
    <name type="scientific">Aeromonas caviae</name>
    <name type="common">Aeromonas punctata</name>
    <dbReference type="NCBI Taxonomy" id="648"/>
    <lineage>
        <taxon>Bacteria</taxon>
        <taxon>Pseudomonadati</taxon>
        <taxon>Pseudomonadota</taxon>
        <taxon>Gammaproteobacteria</taxon>
        <taxon>Aeromonadales</taxon>
        <taxon>Aeromonadaceae</taxon>
        <taxon>Aeromonas</taxon>
    </lineage>
</organism>
<dbReference type="EMBL" id="JAOCFT010000001">
    <property type="protein sequence ID" value="MDH1899231.1"/>
    <property type="molecule type" value="Genomic_DNA"/>
</dbReference>
<dbReference type="RefSeq" id="WP_279981757.1">
    <property type="nucleotide sequence ID" value="NZ_JAOCFT010000001.1"/>
</dbReference>
<gene>
    <name evidence="1" type="ORF">N5I07_17015</name>
</gene>
<evidence type="ECO:0000313" key="1">
    <source>
        <dbReference type="EMBL" id="MDH1899231.1"/>
    </source>
</evidence>
<evidence type="ECO:0008006" key="3">
    <source>
        <dbReference type="Google" id="ProtNLM"/>
    </source>
</evidence>
<reference evidence="1" key="1">
    <citation type="submission" date="2022-09" db="EMBL/GenBank/DDBJ databases">
        <title>Intensive care unit water sources are persistently colonized with multi-drug resistant bacteria and are the site of extensive horizontal gene transfer of antibiotic resistance genes.</title>
        <authorList>
            <person name="Diorio-Toth L."/>
        </authorList>
    </citation>
    <scope>NUCLEOTIDE SEQUENCE</scope>
    <source>
        <strain evidence="1">GD03796</strain>
    </source>
</reference>
<dbReference type="Proteomes" id="UP001160758">
    <property type="component" value="Unassembled WGS sequence"/>
</dbReference>
<protein>
    <recommendedName>
        <fullName evidence="3">RiboL-PSP-HEPN domain-containing protein</fullName>
    </recommendedName>
</protein>
<dbReference type="AlphaFoldDB" id="A0AA42VEB2"/>